<gene>
    <name evidence="1" type="ORF">MACH08_41620</name>
</gene>
<protein>
    <submittedName>
        <fullName evidence="1">Uncharacterized protein</fullName>
    </submittedName>
</protein>
<keyword evidence="2" id="KW-1185">Reference proteome</keyword>
<dbReference type="EMBL" id="BSKO01000002">
    <property type="protein sequence ID" value="GLO68378.1"/>
    <property type="molecule type" value="Genomic_DNA"/>
</dbReference>
<dbReference type="Proteomes" id="UP001275436">
    <property type="component" value="Unassembled WGS sequence"/>
</dbReference>
<evidence type="ECO:0000313" key="1">
    <source>
        <dbReference type="EMBL" id="GLO68378.1"/>
    </source>
</evidence>
<sequence>MLINLKTNKGNTILEIVDSNNIIIRKVKLIIDKEYVINPLNQRNRNRGRKVILKKIFQDEKGSHAKVKYLDSSRPGKVDIGDLDEFDKLSLVDLYDDYIDKTISRMEPYLKNLSLFLKVT</sequence>
<reference evidence="1 2" key="1">
    <citation type="submission" date="2023-02" db="EMBL/GenBank/DDBJ databases">
        <title>Oceanobacillus kimchii IFOP_LL358 isolated form Alexandrium catenella lab strain.</title>
        <authorList>
            <person name="Gajardo G."/>
            <person name="Ueki S."/>
            <person name="Maruyama F."/>
        </authorList>
    </citation>
    <scope>NUCLEOTIDE SEQUENCE [LARGE SCALE GENOMIC DNA]</scope>
    <source>
        <strain evidence="1 2">IFOP_LL358</strain>
    </source>
</reference>
<organism evidence="1 2">
    <name type="scientific">Oceanobacillus kimchii</name>
    <dbReference type="NCBI Taxonomy" id="746691"/>
    <lineage>
        <taxon>Bacteria</taxon>
        <taxon>Bacillati</taxon>
        <taxon>Bacillota</taxon>
        <taxon>Bacilli</taxon>
        <taxon>Bacillales</taxon>
        <taxon>Bacillaceae</taxon>
        <taxon>Oceanobacillus</taxon>
    </lineage>
</organism>
<name>A0ABQ5TNJ2_9BACI</name>
<dbReference type="RefSeq" id="WP_317958617.1">
    <property type="nucleotide sequence ID" value="NZ_BSKO01000002.1"/>
</dbReference>
<accession>A0ABQ5TNJ2</accession>
<proteinExistence type="predicted"/>
<evidence type="ECO:0000313" key="2">
    <source>
        <dbReference type="Proteomes" id="UP001275436"/>
    </source>
</evidence>
<comment type="caution">
    <text evidence="1">The sequence shown here is derived from an EMBL/GenBank/DDBJ whole genome shotgun (WGS) entry which is preliminary data.</text>
</comment>